<feature type="signal peptide" evidence="6">
    <location>
        <begin position="1"/>
        <end position="26"/>
    </location>
</feature>
<dbReference type="GO" id="GO:0006508">
    <property type="term" value="P:proteolysis"/>
    <property type="evidence" value="ECO:0007669"/>
    <property type="project" value="UniProtKB-KW"/>
</dbReference>
<reference evidence="8 9" key="1">
    <citation type="submission" date="2020-08" db="EMBL/GenBank/DDBJ databases">
        <title>Genomic Encyclopedia of Type Strains, Phase III (KMG-III): the genomes of soil and plant-associated and newly described type strains.</title>
        <authorList>
            <person name="Whitman W."/>
        </authorList>
    </citation>
    <scope>NUCLEOTIDE SEQUENCE [LARGE SCALE GENOMIC DNA]</scope>
    <source>
        <strain evidence="8 9">CECT 5862</strain>
    </source>
</reference>
<dbReference type="InterPro" id="IPR036366">
    <property type="entry name" value="PGBDSf"/>
</dbReference>
<dbReference type="Pfam" id="PF00877">
    <property type="entry name" value="NLPC_P60"/>
    <property type="match status" value="1"/>
</dbReference>
<evidence type="ECO:0000256" key="3">
    <source>
        <dbReference type="ARBA" id="ARBA00022801"/>
    </source>
</evidence>
<dbReference type="InterPro" id="IPR038765">
    <property type="entry name" value="Papain-like_cys_pep_sf"/>
</dbReference>
<dbReference type="Gene3D" id="1.10.101.10">
    <property type="entry name" value="PGBD-like superfamily/PGBD"/>
    <property type="match status" value="1"/>
</dbReference>
<dbReference type="GO" id="GO:0008234">
    <property type="term" value="F:cysteine-type peptidase activity"/>
    <property type="evidence" value="ECO:0007669"/>
    <property type="project" value="UniProtKB-KW"/>
</dbReference>
<proteinExistence type="inferred from homology"/>
<keyword evidence="6" id="KW-0732">Signal</keyword>
<dbReference type="InterPro" id="IPR051202">
    <property type="entry name" value="Peptidase_C40"/>
</dbReference>
<dbReference type="PANTHER" id="PTHR47053">
    <property type="entry name" value="MUREIN DD-ENDOPEPTIDASE MEPH-RELATED"/>
    <property type="match status" value="1"/>
</dbReference>
<feature type="chain" id="PRO_5031501260" evidence="6">
    <location>
        <begin position="27"/>
        <end position="259"/>
    </location>
</feature>
<dbReference type="InterPro" id="IPR000064">
    <property type="entry name" value="NLP_P60_dom"/>
</dbReference>
<dbReference type="SUPFAM" id="SSF54001">
    <property type="entry name" value="Cysteine proteinases"/>
    <property type="match status" value="1"/>
</dbReference>
<sequence>MIKKTAAILSATMILTAAGTVHESFAESASAATTTTSTTTATTTDTTSTATGTTSASTTTTATTTSTVTYYKVGSTGDAVMKLQTDLKALGYFTYPTITNYFGTITRDAVIAFQKDYGLYPDGVVGPMTSEAIAHAIVKKALLADSLNYLNTPYLWGGYTPAGFDCSGFVYFMFNKFGVAQKRVSSSVLYTQGTSIEKSMLRPGDLVFFKIGSTGAIDHVGFYLGNGEFISALSSKGIYIQKLDNTYWGPRYAGARRVY</sequence>
<dbReference type="Proteomes" id="UP000570361">
    <property type="component" value="Unassembled WGS sequence"/>
</dbReference>
<dbReference type="PANTHER" id="PTHR47053:SF1">
    <property type="entry name" value="MUREIN DD-ENDOPEPTIDASE MEPH-RELATED"/>
    <property type="match status" value="1"/>
</dbReference>
<dbReference type="EMBL" id="JACHXK010000001">
    <property type="protein sequence ID" value="MBB3108335.1"/>
    <property type="molecule type" value="Genomic_DNA"/>
</dbReference>
<protein>
    <submittedName>
        <fullName evidence="8">Peptidoglycan endopeptidase LytF</fullName>
        <ecNumber evidence="8">3.4.-.-</ecNumber>
    </submittedName>
</protein>
<dbReference type="EC" id="3.4.-.-" evidence="8"/>
<dbReference type="Gene3D" id="3.90.1720.10">
    <property type="entry name" value="endopeptidase domain like (from Nostoc punctiforme)"/>
    <property type="match status" value="1"/>
</dbReference>
<dbReference type="InterPro" id="IPR002477">
    <property type="entry name" value="Peptidoglycan-bd-like"/>
</dbReference>
<keyword evidence="3 8" id="KW-0378">Hydrolase</keyword>
<evidence type="ECO:0000256" key="2">
    <source>
        <dbReference type="ARBA" id="ARBA00022670"/>
    </source>
</evidence>
<evidence type="ECO:0000256" key="5">
    <source>
        <dbReference type="SAM" id="MobiDB-lite"/>
    </source>
</evidence>
<dbReference type="PROSITE" id="PS51935">
    <property type="entry name" value="NLPC_P60"/>
    <property type="match status" value="1"/>
</dbReference>
<evidence type="ECO:0000256" key="1">
    <source>
        <dbReference type="ARBA" id="ARBA00007074"/>
    </source>
</evidence>
<evidence type="ECO:0000313" key="9">
    <source>
        <dbReference type="Proteomes" id="UP000570361"/>
    </source>
</evidence>
<accession>A0A7W5AT67</accession>
<feature type="domain" description="NlpC/P60" evidence="7">
    <location>
        <begin position="136"/>
        <end position="259"/>
    </location>
</feature>
<organism evidence="8 9">
    <name type="scientific">Paenibacillus phyllosphaerae</name>
    <dbReference type="NCBI Taxonomy" id="274593"/>
    <lineage>
        <taxon>Bacteria</taxon>
        <taxon>Bacillati</taxon>
        <taxon>Bacillota</taxon>
        <taxon>Bacilli</taxon>
        <taxon>Bacillales</taxon>
        <taxon>Paenibacillaceae</taxon>
        <taxon>Paenibacillus</taxon>
    </lineage>
</organism>
<evidence type="ECO:0000313" key="8">
    <source>
        <dbReference type="EMBL" id="MBB3108335.1"/>
    </source>
</evidence>
<evidence type="ECO:0000256" key="6">
    <source>
        <dbReference type="SAM" id="SignalP"/>
    </source>
</evidence>
<keyword evidence="2" id="KW-0645">Protease</keyword>
<name>A0A7W5AT67_9BACL</name>
<comment type="similarity">
    <text evidence="1">Belongs to the peptidase C40 family.</text>
</comment>
<dbReference type="RefSeq" id="WP_246427398.1">
    <property type="nucleotide sequence ID" value="NZ_JACHXK010000001.1"/>
</dbReference>
<feature type="region of interest" description="Disordered" evidence="5">
    <location>
        <begin position="36"/>
        <end position="58"/>
    </location>
</feature>
<keyword evidence="4" id="KW-0788">Thiol protease</keyword>
<dbReference type="InterPro" id="IPR036365">
    <property type="entry name" value="PGBD-like_sf"/>
</dbReference>
<evidence type="ECO:0000259" key="7">
    <source>
        <dbReference type="PROSITE" id="PS51935"/>
    </source>
</evidence>
<evidence type="ECO:0000256" key="4">
    <source>
        <dbReference type="ARBA" id="ARBA00022807"/>
    </source>
</evidence>
<comment type="caution">
    <text evidence="8">The sequence shown here is derived from an EMBL/GenBank/DDBJ whole genome shotgun (WGS) entry which is preliminary data.</text>
</comment>
<dbReference type="SUPFAM" id="SSF47090">
    <property type="entry name" value="PGBD-like"/>
    <property type="match status" value="1"/>
</dbReference>
<dbReference type="AlphaFoldDB" id="A0A7W5AT67"/>
<dbReference type="Pfam" id="PF01471">
    <property type="entry name" value="PG_binding_1"/>
    <property type="match status" value="1"/>
</dbReference>
<gene>
    <name evidence="8" type="ORF">FHS18_000363</name>
</gene>
<keyword evidence="9" id="KW-1185">Reference proteome</keyword>